<keyword evidence="2" id="KW-1185">Reference proteome</keyword>
<evidence type="ECO:0000313" key="2">
    <source>
        <dbReference type="Proteomes" id="UP000772434"/>
    </source>
</evidence>
<name>A0A9P5TZH3_9AGAR</name>
<dbReference type="Proteomes" id="UP000772434">
    <property type="component" value="Unassembled WGS sequence"/>
</dbReference>
<protein>
    <submittedName>
        <fullName evidence="1">Uncharacterized protein</fullName>
    </submittedName>
</protein>
<dbReference type="AlphaFoldDB" id="A0A9P5TZH3"/>
<gene>
    <name evidence="1" type="ORF">BDP27DRAFT_1430268</name>
</gene>
<reference evidence="1" key="1">
    <citation type="submission" date="2020-11" db="EMBL/GenBank/DDBJ databases">
        <authorList>
            <consortium name="DOE Joint Genome Institute"/>
            <person name="Ahrendt S."/>
            <person name="Riley R."/>
            <person name="Andreopoulos W."/>
            <person name="Labutti K."/>
            <person name="Pangilinan J."/>
            <person name="Ruiz-Duenas F.J."/>
            <person name="Barrasa J.M."/>
            <person name="Sanchez-Garcia M."/>
            <person name="Camarero S."/>
            <person name="Miyauchi S."/>
            <person name="Serrano A."/>
            <person name="Linde D."/>
            <person name="Babiker R."/>
            <person name="Drula E."/>
            <person name="Ayuso-Fernandez I."/>
            <person name="Pacheco R."/>
            <person name="Padilla G."/>
            <person name="Ferreira P."/>
            <person name="Barriuso J."/>
            <person name="Kellner H."/>
            <person name="Castanera R."/>
            <person name="Alfaro M."/>
            <person name="Ramirez L."/>
            <person name="Pisabarro A.G."/>
            <person name="Kuo A."/>
            <person name="Tritt A."/>
            <person name="Lipzen A."/>
            <person name="He G."/>
            <person name="Yan M."/>
            <person name="Ng V."/>
            <person name="Cullen D."/>
            <person name="Martin F."/>
            <person name="Rosso M.-N."/>
            <person name="Henrissat B."/>
            <person name="Hibbett D."/>
            <person name="Martinez A.T."/>
            <person name="Grigoriev I.V."/>
        </authorList>
    </citation>
    <scope>NUCLEOTIDE SEQUENCE</scope>
    <source>
        <strain evidence="1">AH 40177</strain>
    </source>
</reference>
<organism evidence="1 2">
    <name type="scientific">Rhodocollybia butyracea</name>
    <dbReference type="NCBI Taxonomy" id="206335"/>
    <lineage>
        <taxon>Eukaryota</taxon>
        <taxon>Fungi</taxon>
        <taxon>Dikarya</taxon>
        <taxon>Basidiomycota</taxon>
        <taxon>Agaricomycotina</taxon>
        <taxon>Agaricomycetes</taxon>
        <taxon>Agaricomycetidae</taxon>
        <taxon>Agaricales</taxon>
        <taxon>Marasmiineae</taxon>
        <taxon>Omphalotaceae</taxon>
        <taxon>Rhodocollybia</taxon>
    </lineage>
</organism>
<accession>A0A9P5TZH3</accession>
<evidence type="ECO:0000313" key="1">
    <source>
        <dbReference type="EMBL" id="KAF9060274.1"/>
    </source>
</evidence>
<sequence length="205" mass="22890">MRSYVGISIGAPSPNRFEEAVHSHGVYPQQMTGSLKIEWNVHMRDANLKFMAQPPTIQPPTIQPPIIQPPIIQPPTITFLTIEGQTILGDHVHDPVVAKDITEAIQEIFHIHFPVTVTYQGSMTPHDPLDYQDQRLYFKFVEGNSGSQRCTTQNTCFGWTGIGANAANGGLPPKRRYLVAYHPNPTPAHGENRFKLVGTTERKNN</sequence>
<proteinExistence type="predicted"/>
<dbReference type="EMBL" id="JADNRY010000251">
    <property type="protein sequence ID" value="KAF9060274.1"/>
    <property type="molecule type" value="Genomic_DNA"/>
</dbReference>
<comment type="caution">
    <text evidence="1">The sequence shown here is derived from an EMBL/GenBank/DDBJ whole genome shotgun (WGS) entry which is preliminary data.</text>
</comment>